<keyword evidence="11 15" id="KW-0482">Metalloprotease</keyword>
<evidence type="ECO:0000256" key="13">
    <source>
        <dbReference type="ARBA" id="ARBA00025208"/>
    </source>
</evidence>
<evidence type="ECO:0000256" key="2">
    <source>
        <dbReference type="ARBA" id="ARBA00004305"/>
    </source>
</evidence>
<evidence type="ECO:0000256" key="10">
    <source>
        <dbReference type="ARBA" id="ARBA00022946"/>
    </source>
</evidence>
<dbReference type="GO" id="GO:0005759">
    <property type="term" value="C:mitochondrial matrix"/>
    <property type="evidence" value="ECO:0007669"/>
    <property type="project" value="UniProtKB-SubCell"/>
</dbReference>
<keyword evidence="10" id="KW-0809">Transit peptide</keyword>
<organism evidence="17 18">
    <name type="scientific">Zalerion maritima</name>
    <dbReference type="NCBI Taxonomy" id="339359"/>
    <lineage>
        <taxon>Eukaryota</taxon>
        <taxon>Fungi</taxon>
        <taxon>Dikarya</taxon>
        <taxon>Ascomycota</taxon>
        <taxon>Pezizomycotina</taxon>
        <taxon>Sordariomycetes</taxon>
        <taxon>Lulworthiomycetidae</taxon>
        <taxon>Lulworthiales</taxon>
        <taxon>Lulworthiaceae</taxon>
        <taxon>Zalerion</taxon>
    </lineage>
</organism>
<comment type="function">
    <text evidence="13">Cleaves proteins, imported into the mitochondrion, to their mature size. While most mitochondrial precursor proteins are processed to the mature form in one step by mitochondrial processing peptidase (MPP), the sequential cleavage by MIP of an octapeptide after initial processing by MPP is a required step for a subgroup of nuclear-encoded precursor proteins destined for the matrix or the inner membrane.</text>
</comment>
<dbReference type="GO" id="GO:0046872">
    <property type="term" value="F:metal ion binding"/>
    <property type="evidence" value="ECO:0007669"/>
    <property type="project" value="UniProtKB-UniRule"/>
</dbReference>
<comment type="caution">
    <text evidence="17">The sequence shown here is derived from an EMBL/GenBank/DDBJ whole genome shotgun (WGS) entry which is preliminary data.</text>
</comment>
<evidence type="ECO:0000256" key="9">
    <source>
        <dbReference type="ARBA" id="ARBA00022833"/>
    </source>
</evidence>
<evidence type="ECO:0000256" key="4">
    <source>
        <dbReference type="ARBA" id="ARBA00012441"/>
    </source>
</evidence>
<evidence type="ECO:0000313" key="18">
    <source>
        <dbReference type="Proteomes" id="UP001201980"/>
    </source>
</evidence>
<comment type="cofactor">
    <cofactor evidence="15">
        <name>Zn(2+)</name>
        <dbReference type="ChEBI" id="CHEBI:29105"/>
    </cofactor>
    <text evidence="15">Binds 1 zinc ion.</text>
</comment>
<feature type="domain" description="Peptidase M3A/M3B catalytic" evidence="16">
    <location>
        <begin position="283"/>
        <end position="777"/>
    </location>
</feature>
<proteinExistence type="inferred from homology"/>
<dbReference type="Gene3D" id="1.10.1370.10">
    <property type="entry name" value="Neurolysin, domain 3"/>
    <property type="match status" value="1"/>
</dbReference>
<evidence type="ECO:0000259" key="16">
    <source>
        <dbReference type="Pfam" id="PF01432"/>
    </source>
</evidence>
<evidence type="ECO:0000256" key="11">
    <source>
        <dbReference type="ARBA" id="ARBA00023049"/>
    </source>
</evidence>
<keyword evidence="18" id="KW-1185">Reference proteome</keyword>
<keyword evidence="8 15" id="KW-0378">Hydrolase</keyword>
<evidence type="ECO:0000256" key="7">
    <source>
        <dbReference type="ARBA" id="ARBA00022723"/>
    </source>
</evidence>
<dbReference type="EC" id="3.4.24.59" evidence="4"/>
<comment type="similarity">
    <text evidence="3 15">Belongs to the peptidase M3 family.</text>
</comment>
<evidence type="ECO:0000256" key="6">
    <source>
        <dbReference type="ARBA" id="ARBA00022670"/>
    </source>
</evidence>
<dbReference type="PANTHER" id="PTHR11804">
    <property type="entry name" value="PROTEASE M3 THIMET OLIGOPEPTIDASE-RELATED"/>
    <property type="match status" value="1"/>
</dbReference>
<keyword evidence="6 15" id="KW-0645">Protease</keyword>
<keyword evidence="12" id="KW-0496">Mitochondrion</keyword>
<evidence type="ECO:0000313" key="17">
    <source>
        <dbReference type="EMBL" id="KAJ2895746.1"/>
    </source>
</evidence>
<dbReference type="InterPro" id="IPR033851">
    <property type="entry name" value="M3A_MIP"/>
</dbReference>
<gene>
    <name evidence="17" type="ORF">MKZ38_006186</name>
</gene>
<sequence length="793" mass="89126">MLRLTTLRVRAYSPSCLLRHQPGGLAAPRINQRRWQSAVSFPGVAAKSRTESWDPDDGRLRQIFDQPHLDTKQSPSGDNLGLFRNRYLKTPGGFATFAQLTVTRSQQLVYKVLSANTVEEYKHLVTYMDRLSDLLCRVLDLCDFVRASHKDPKFQEAAEHAWYHVYQYMNELNTEPGLSQQLSKAMANPEVTKNWSEEEMTTAEVLQMDFVKSAIALPQGVRDAVVETSQSISMVANNFVNDMKPAENWVEFPSSIRKQSSWANAHNKRIHVFSHEATEGLRSIKDDDVRKHLYYKMRTASEYTLGQLETMIALRARLAHLAGFDTYAHLALRDRMMAKSPDNVLNFLEGMAQQNSTKVARELNSLLDEKHALLGDGDEGSMQLMPWDKDYLQRRVSFNEFGHKKDLDLSNYFSIGSVIRGLSRLFTRLYGIRFVPEETSPGETWAPEVRRLNVVSDVEGHVAVLYCDLFHRRNKSPNPAHFTVRCSRAILPQEMEEFATGAATQGLDASGIPQFDTLEEAANDGMALSKRGGVLKQLPTIALVCDFRPQLAGGGPALLTFSEVETLFHEMGHAIHSILARTNLQNVAGTRCPTDFAELPSTLMEHFPWNEDVLGLFAEHHVTGEPILYSKVKTQMKSVQQFAGMETERQIILAMLDQKLYSAPVGEDGLDSTKLFHDLQRRVSRSPPDPPGTSGQGFFGHLYGYGATYYSYLFDKVLAERIWKVVFNGGENGRAIDREAGEKLKHGILKWGGSRDPWHLLADTLGDEAIRAGDEKAMLRVASWGIGSSHCTP</sequence>
<dbReference type="InterPro" id="IPR024079">
    <property type="entry name" value="MetalloPept_cat_dom_sf"/>
</dbReference>
<comment type="subcellular location">
    <subcellularLocation>
        <location evidence="2">Mitochondrion matrix</location>
    </subcellularLocation>
</comment>
<dbReference type="Pfam" id="PF01432">
    <property type="entry name" value="Peptidase_M3"/>
    <property type="match status" value="1"/>
</dbReference>
<dbReference type="Gene3D" id="3.40.390.10">
    <property type="entry name" value="Collagenase (Catalytic Domain)"/>
    <property type="match status" value="1"/>
</dbReference>
<evidence type="ECO:0000256" key="14">
    <source>
        <dbReference type="ARBA" id="ARBA00032470"/>
    </source>
</evidence>
<dbReference type="InterPro" id="IPR001567">
    <property type="entry name" value="Pept_M3A_M3B_dom"/>
</dbReference>
<comment type="catalytic activity">
    <reaction evidence="1">
        <text>Release of an N-terminal octapeptide as second stage of processing of some proteins imported into the mitochondrion.</text>
        <dbReference type="EC" id="3.4.24.59"/>
    </reaction>
</comment>
<dbReference type="GO" id="GO:0006627">
    <property type="term" value="P:protein processing involved in protein targeting to mitochondrion"/>
    <property type="evidence" value="ECO:0007669"/>
    <property type="project" value="TreeGrafter"/>
</dbReference>
<dbReference type="InterPro" id="IPR024077">
    <property type="entry name" value="Neurolysin/TOP_dom2"/>
</dbReference>
<protein>
    <recommendedName>
        <fullName evidence="5">Mitochondrial intermediate peptidase</fullName>
        <ecNumber evidence="4">3.4.24.59</ecNumber>
    </recommendedName>
    <alternativeName>
        <fullName evidence="14">Octapeptidyl aminopeptidase</fullName>
    </alternativeName>
</protein>
<dbReference type="CDD" id="cd06457">
    <property type="entry name" value="M3A_MIP"/>
    <property type="match status" value="1"/>
</dbReference>
<evidence type="ECO:0000256" key="15">
    <source>
        <dbReference type="RuleBase" id="RU003435"/>
    </source>
</evidence>
<name>A0AAD5WNU6_9PEZI</name>
<dbReference type="GO" id="GO:0006518">
    <property type="term" value="P:peptide metabolic process"/>
    <property type="evidence" value="ECO:0007669"/>
    <property type="project" value="TreeGrafter"/>
</dbReference>
<evidence type="ECO:0000256" key="12">
    <source>
        <dbReference type="ARBA" id="ARBA00023128"/>
    </source>
</evidence>
<evidence type="ECO:0000256" key="8">
    <source>
        <dbReference type="ARBA" id="ARBA00022801"/>
    </source>
</evidence>
<evidence type="ECO:0000256" key="5">
    <source>
        <dbReference type="ARBA" id="ARBA00018046"/>
    </source>
</evidence>
<accession>A0AAD5WNU6</accession>
<evidence type="ECO:0000256" key="1">
    <source>
        <dbReference type="ARBA" id="ARBA00000436"/>
    </source>
</evidence>
<dbReference type="AlphaFoldDB" id="A0AAD5WNU6"/>
<dbReference type="InterPro" id="IPR045090">
    <property type="entry name" value="Pept_M3A_M3B"/>
</dbReference>
<dbReference type="EMBL" id="JAKWBI020000378">
    <property type="protein sequence ID" value="KAJ2895746.1"/>
    <property type="molecule type" value="Genomic_DNA"/>
</dbReference>
<evidence type="ECO:0000256" key="3">
    <source>
        <dbReference type="ARBA" id="ARBA00006040"/>
    </source>
</evidence>
<dbReference type="GO" id="GO:0004222">
    <property type="term" value="F:metalloendopeptidase activity"/>
    <property type="evidence" value="ECO:0007669"/>
    <property type="project" value="UniProtKB-EC"/>
</dbReference>
<keyword evidence="7 15" id="KW-0479">Metal-binding</keyword>
<keyword evidence="9 15" id="KW-0862">Zinc</keyword>
<dbReference type="SUPFAM" id="SSF55486">
    <property type="entry name" value="Metalloproteases ('zincins'), catalytic domain"/>
    <property type="match status" value="1"/>
</dbReference>
<dbReference type="PANTHER" id="PTHR11804:SF79">
    <property type="entry name" value="MITOCHONDRIAL INTERMEDIATE PEPTIDASE"/>
    <property type="match status" value="1"/>
</dbReference>
<reference evidence="17" key="1">
    <citation type="submission" date="2022-07" db="EMBL/GenBank/DDBJ databases">
        <title>Draft genome sequence of Zalerion maritima ATCC 34329, a (micro)plastics degrading marine fungus.</title>
        <authorList>
            <person name="Paco A."/>
            <person name="Goncalves M.F.M."/>
            <person name="Rocha-Santos T.A.P."/>
            <person name="Alves A."/>
        </authorList>
    </citation>
    <scope>NUCLEOTIDE SEQUENCE</scope>
    <source>
        <strain evidence="17">ATCC 34329</strain>
    </source>
</reference>
<dbReference type="Proteomes" id="UP001201980">
    <property type="component" value="Unassembled WGS sequence"/>
</dbReference>